<dbReference type="AlphaFoldDB" id="A0A521D309"/>
<evidence type="ECO:0000313" key="3">
    <source>
        <dbReference type="Proteomes" id="UP000319040"/>
    </source>
</evidence>
<dbReference type="RefSeq" id="WP_142533299.1">
    <property type="nucleotide sequence ID" value="NZ_FXTB01000004.1"/>
</dbReference>
<proteinExistence type="predicted"/>
<dbReference type="EMBL" id="FXTB01000004">
    <property type="protein sequence ID" value="SMO66073.1"/>
    <property type="molecule type" value="Genomic_DNA"/>
</dbReference>
<keyword evidence="1" id="KW-0732">Signal</keyword>
<keyword evidence="3" id="KW-1185">Reference proteome</keyword>
<feature type="chain" id="PRO_5022053185" description="Lipoprotein" evidence="1">
    <location>
        <begin position="29"/>
        <end position="273"/>
    </location>
</feature>
<sequence>MHIQVNNNINWLTVSVLLLLLAACGPSAEQIAKEKFDRAQKLFTRELHNDAKLVLDSIIEQTPNEIEYVTRAEDLLRTIKIGEQERNLAFFDSALVKKEEELKVLMKNFTVSKDYGPKEILIHKRQRPQNSYSRTYLRAHLNMDGDFYISSRYVGNKYIYHNKIKVYNQGQSVTSSEVQEDGFDNRKFEDQGTYWEVVNYKHGADNGIIDFIAQNVDKPLKVHFMGKGNYYIVMEKFDKEAISDGYEMAFVLKDIAKIKTEIANVKQELNRLK</sequence>
<evidence type="ECO:0000256" key="1">
    <source>
        <dbReference type="SAM" id="SignalP"/>
    </source>
</evidence>
<dbReference type="OrthoDB" id="1118012at2"/>
<dbReference type="Proteomes" id="UP000319040">
    <property type="component" value="Unassembled WGS sequence"/>
</dbReference>
<gene>
    <name evidence="2" type="ORF">SAMN06265379_104147</name>
</gene>
<reference evidence="2 3" key="1">
    <citation type="submission" date="2017-05" db="EMBL/GenBank/DDBJ databases">
        <authorList>
            <person name="Varghese N."/>
            <person name="Submissions S."/>
        </authorList>
    </citation>
    <scope>NUCLEOTIDE SEQUENCE [LARGE SCALE GENOMIC DNA]</scope>
    <source>
        <strain evidence="2 3">DSM 27040</strain>
    </source>
</reference>
<evidence type="ECO:0000313" key="2">
    <source>
        <dbReference type="EMBL" id="SMO66073.1"/>
    </source>
</evidence>
<accession>A0A521D309</accession>
<organism evidence="2 3">
    <name type="scientific">Saccharicrinis carchari</name>
    <dbReference type="NCBI Taxonomy" id="1168039"/>
    <lineage>
        <taxon>Bacteria</taxon>
        <taxon>Pseudomonadati</taxon>
        <taxon>Bacteroidota</taxon>
        <taxon>Bacteroidia</taxon>
        <taxon>Marinilabiliales</taxon>
        <taxon>Marinilabiliaceae</taxon>
        <taxon>Saccharicrinis</taxon>
    </lineage>
</organism>
<name>A0A521D309_SACCC</name>
<evidence type="ECO:0008006" key="4">
    <source>
        <dbReference type="Google" id="ProtNLM"/>
    </source>
</evidence>
<protein>
    <recommendedName>
        <fullName evidence="4">Lipoprotein</fullName>
    </recommendedName>
</protein>
<feature type="signal peptide" evidence="1">
    <location>
        <begin position="1"/>
        <end position="28"/>
    </location>
</feature>